<feature type="domain" description="UspA" evidence="2">
    <location>
        <begin position="1"/>
        <end position="126"/>
    </location>
</feature>
<dbReference type="AlphaFoldDB" id="A0A424YG92"/>
<dbReference type="CDD" id="cd00293">
    <property type="entry name" value="USP-like"/>
    <property type="match status" value="2"/>
</dbReference>
<dbReference type="Pfam" id="PF00582">
    <property type="entry name" value="Usp"/>
    <property type="match status" value="2"/>
</dbReference>
<dbReference type="PRINTS" id="PR01438">
    <property type="entry name" value="UNVRSLSTRESS"/>
</dbReference>
<protein>
    <submittedName>
        <fullName evidence="3">Universal stress protein</fullName>
    </submittedName>
</protein>
<sequence>MFKKVLLSYDFSQPSEELFSFLEELQEFGAGEVILSHVIDNGIRPRQVIEETKKCLSSMVKGLEEKGFKTQLEIPIGSPAEEVIRLANREKVSLILIGSRGKSKIKEMMLGSIAANVIRMSEVPVFLDKYRKRNDDYETMCPQKFCKILYPTDFSDPSWQVYEKIKELLKIKPEKFNEIVLCHVVDEGETEEDIQGRKEKAREKLEKMKGDLEALGPRVKIFMEVGVPSENINKIADEEKVTLTMIASRGKGGFKELLLGSTAENVARRSRRPVMLFPFR</sequence>
<feature type="domain" description="UspA" evidence="2">
    <location>
        <begin position="147"/>
        <end position="277"/>
    </location>
</feature>
<proteinExistence type="inferred from homology"/>
<accession>A0A424YG92</accession>
<organism evidence="3 4">
    <name type="scientific">Candidatus Syntrophonatronum acetioxidans</name>
    <dbReference type="NCBI Taxonomy" id="1795816"/>
    <lineage>
        <taxon>Bacteria</taxon>
        <taxon>Bacillati</taxon>
        <taxon>Bacillota</taxon>
        <taxon>Clostridia</taxon>
        <taxon>Eubacteriales</taxon>
        <taxon>Syntrophomonadaceae</taxon>
        <taxon>Candidatus Syntrophonatronum</taxon>
    </lineage>
</organism>
<dbReference type="InterPro" id="IPR006016">
    <property type="entry name" value="UspA"/>
</dbReference>
<comment type="caution">
    <text evidence="3">The sequence shown here is derived from an EMBL/GenBank/DDBJ whole genome shotgun (WGS) entry which is preliminary data.</text>
</comment>
<name>A0A424YG92_9FIRM</name>
<dbReference type="Gene3D" id="3.40.50.620">
    <property type="entry name" value="HUPs"/>
    <property type="match status" value="2"/>
</dbReference>
<dbReference type="Proteomes" id="UP000285138">
    <property type="component" value="Unassembled WGS sequence"/>
</dbReference>
<evidence type="ECO:0000313" key="4">
    <source>
        <dbReference type="Proteomes" id="UP000285138"/>
    </source>
</evidence>
<evidence type="ECO:0000256" key="1">
    <source>
        <dbReference type="ARBA" id="ARBA00008791"/>
    </source>
</evidence>
<dbReference type="EMBL" id="QZAA01000099">
    <property type="protein sequence ID" value="RQD76917.1"/>
    <property type="molecule type" value="Genomic_DNA"/>
</dbReference>
<dbReference type="InterPro" id="IPR006015">
    <property type="entry name" value="Universal_stress_UspA"/>
</dbReference>
<evidence type="ECO:0000313" key="3">
    <source>
        <dbReference type="EMBL" id="RQD76917.1"/>
    </source>
</evidence>
<dbReference type="InterPro" id="IPR014729">
    <property type="entry name" value="Rossmann-like_a/b/a_fold"/>
</dbReference>
<comment type="similarity">
    <text evidence="1">Belongs to the universal stress protein A family.</text>
</comment>
<gene>
    <name evidence="3" type="ORF">D5R97_03410</name>
</gene>
<dbReference type="PANTHER" id="PTHR46268:SF26">
    <property type="entry name" value="UNIVERSAL STRESS PROTEIN MJ0577"/>
    <property type="match status" value="1"/>
</dbReference>
<dbReference type="SUPFAM" id="SSF52402">
    <property type="entry name" value="Adenine nucleotide alpha hydrolases-like"/>
    <property type="match status" value="2"/>
</dbReference>
<evidence type="ECO:0000259" key="2">
    <source>
        <dbReference type="Pfam" id="PF00582"/>
    </source>
</evidence>
<dbReference type="PANTHER" id="PTHR46268">
    <property type="entry name" value="STRESS RESPONSE PROTEIN NHAX"/>
    <property type="match status" value="1"/>
</dbReference>
<reference evidence="3 4" key="1">
    <citation type="submission" date="2018-08" db="EMBL/GenBank/DDBJ databases">
        <title>The metabolism and importance of syntrophic acetate oxidation coupled to methane or sulfide production in haloalkaline environments.</title>
        <authorList>
            <person name="Timmers P.H.A."/>
            <person name="Vavourakis C.D."/>
            <person name="Sorokin D.Y."/>
            <person name="Sinninghe Damste J.S."/>
            <person name="Muyzer G."/>
            <person name="Stams A.J.M."/>
            <person name="Plugge C.M."/>
        </authorList>
    </citation>
    <scope>NUCLEOTIDE SEQUENCE [LARGE SCALE GENOMIC DNA]</scope>
    <source>
        <strain evidence="3">MSAO_Bac1</strain>
    </source>
</reference>